<feature type="non-terminal residue" evidence="2">
    <location>
        <position position="99"/>
    </location>
</feature>
<sequence length="99" mass="11065">MKEKCKLGFDINMHRSRAWSQRDIQAIVESPSVRAISYTIIGAISAFGVVNVTIRDLGNIKKRKIVSATKRKASDVAAVIPKGIIKRTFEFIKSTIDFI</sequence>
<protein>
    <submittedName>
        <fullName evidence="2">Uncharacterized protein</fullName>
    </submittedName>
</protein>
<dbReference type="AlphaFoldDB" id="A0A1X0RMW8"/>
<keyword evidence="1" id="KW-0472">Membrane</keyword>
<evidence type="ECO:0000313" key="2">
    <source>
        <dbReference type="EMBL" id="ORE13248.1"/>
    </source>
</evidence>
<feature type="transmembrane region" description="Helical" evidence="1">
    <location>
        <begin position="35"/>
        <end position="54"/>
    </location>
</feature>
<keyword evidence="1" id="KW-0812">Transmembrane</keyword>
<dbReference type="EMBL" id="KV921554">
    <property type="protein sequence ID" value="ORE13248.1"/>
    <property type="molecule type" value="Genomic_DNA"/>
</dbReference>
<proteinExistence type="predicted"/>
<accession>A0A1X0RMW8</accession>
<organism evidence="2 3">
    <name type="scientific">Rhizopus microsporus</name>
    <dbReference type="NCBI Taxonomy" id="58291"/>
    <lineage>
        <taxon>Eukaryota</taxon>
        <taxon>Fungi</taxon>
        <taxon>Fungi incertae sedis</taxon>
        <taxon>Mucoromycota</taxon>
        <taxon>Mucoromycotina</taxon>
        <taxon>Mucoromycetes</taxon>
        <taxon>Mucorales</taxon>
        <taxon>Mucorineae</taxon>
        <taxon>Rhizopodaceae</taxon>
        <taxon>Rhizopus</taxon>
    </lineage>
</organism>
<reference evidence="2 3" key="1">
    <citation type="journal article" date="2016" name="Proc. Natl. Acad. Sci. U.S.A.">
        <title>Lipid metabolic changes in an early divergent fungus govern the establishment of a mutualistic symbiosis with endobacteria.</title>
        <authorList>
            <person name="Lastovetsky O.A."/>
            <person name="Gaspar M.L."/>
            <person name="Mondo S.J."/>
            <person name="LaButti K.M."/>
            <person name="Sandor L."/>
            <person name="Grigoriev I.V."/>
            <person name="Henry S.A."/>
            <person name="Pawlowska T.E."/>
        </authorList>
    </citation>
    <scope>NUCLEOTIDE SEQUENCE [LARGE SCALE GENOMIC DNA]</scope>
    <source>
        <strain evidence="2 3">ATCC 11559</strain>
    </source>
</reference>
<keyword evidence="1" id="KW-1133">Transmembrane helix</keyword>
<evidence type="ECO:0000313" key="3">
    <source>
        <dbReference type="Proteomes" id="UP000242381"/>
    </source>
</evidence>
<dbReference type="Proteomes" id="UP000242381">
    <property type="component" value="Unassembled WGS sequence"/>
</dbReference>
<evidence type="ECO:0000256" key="1">
    <source>
        <dbReference type="SAM" id="Phobius"/>
    </source>
</evidence>
<name>A0A1X0RMW8_RHIZD</name>
<gene>
    <name evidence="2" type="ORF">BCV71DRAFT_278683</name>
</gene>
<dbReference type="OMA" id="MDACERV"/>